<evidence type="ECO:0000256" key="7">
    <source>
        <dbReference type="RuleBase" id="RU361187"/>
    </source>
</evidence>
<dbReference type="GO" id="GO:0004553">
    <property type="term" value="F:hydrolase activity, hydrolyzing O-glycosyl compounds"/>
    <property type="evidence" value="ECO:0007669"/>
    <property type="project" value="InterPro"/>
</dbReference>
<accession>A0A9D1SIJ0</accession>
<dbReference type="SUPFAM" id="SSF75005">
    <property type="entry name" value="Arabinanase/levansucrase/invertase"/>
    <property type="match status" value="1"/>
</dbReference>
<keyword evidence="3 7" id="KW-0378">Hydrolase</keyword>
<feature type="site" description="Important for catalytic activity, responsible for pKa modulation of the active site Glu and correct orientation of both the proton donor and substrate" evidence="6">
    <location>
        <position position="149"/>
    </location>
</feature>
<proteinExistence type="inferred from homology"/>
<keyword evidence="2" id="KW-0858">Xylan degradation</keyword>
<dbReference type="PANTHER" id="PTHR43772">
    <property type="entry name" value="ENDO-1,4-BETA-XYLANASE"/>
    <property type="match status" value="1"/>
</dbReference>
<dbReference type="Pfam" id="PF04616">
    <property type="entry name" value="Glyco_hydro_43"/>
    <property type="match status" value="1"/>
</dbReference>
<keyword evidence="5 7" id="KW-0326">Glycosidase</keyword>
<gene>
    <name evidence="8" type="ORF">IAB69_02380</name>
</gene>
<evidence type="ECO:0000256" key="6">
    <source>
        <dbReference type="PIRSR" id="PIRSR606710-2"/>
    </source>
</evidence>
<evidence type="ECO:0000313" key="8">
    <source>
        <dbReference type="EMBL" id="HIU61476.1"/>
    </source>
</evidence>
<dbReference type="InterPro" id="IPR052176">
    <property type="entry name" value="Glycosyl_Hydrlase_43_Enz"/>
</dbReference>
<keyword evidence="4" id="KW-0119">Carbohydrate metabolism</keyword>
<reference evidence="8" key="1">
    <citation type="submission" date="2020-10" db="EMBL/GenBank/DDBJ databases">
        <authorList>
            <person name="Gilroy R."/>
        </authorList>
    </citation>
    <scope>NUCLEOTIDE SEQUENCE</scope>
    <source>
        <strain evidence="8">CHK195-12923</strain>
    </source>
</reference>
<dbReference type="PANTHER" id="PTHR43772:SF2">
    <property type="entry name" value="PUTATIVE (AFU_ORTHOLOGUE AFUA_2G04480)-RELATED"/>
    <property type="match status" value="1"/>
</dbReference>
<evidence type="ECO:0000256" key="4">
    <source>
        <dbReference type="ARBA" id="ARBA00023277"/>
    </source>
</evidence>
<dbReference type="Gene3D" id="2.60.120.260">
    <property type="entry name" value="Galactose-binding domain-like"/>
    <property type="match status" value="1"/>
</dbReference>
<evidence type="ECO:0000256" key="1">
    <source>
        <dbReference type="ARBA" id="ARBA00009865"/>
    </source>
</evidence>
<comment type="similarity">
    <text evidence="1 7">Belongs to the glycosyl hydrolase 43 family.</text>
</comment>
<protein>
    <submittedName>
        <fullName evidence="8">Family 43 glycosylhydrolase</fullName>
    </submittedName>
</protein>
<dbReference type="AlphaFoldDB" id="A0A9D1SIJ0"/>
<comment type="caution">
    <text evidence="8">The sequence shown here is derived from an EMBL/GenBank/DDBJ whole genome shotgun (WGS) entry which is preliminary data.</text>
</comment>
<dbReference type="EMBL" id="DVNE01000022">
    <property type="protein sequence ID" value="HIU61476.1"/>
    <property type="molecule type" value="Genomic_DNA"/>
</dbReference>
<dbReference type="Gene3D" id="2.115.10.20">
    <property type="entry name" value="Glycosyl hydrolase domain, family 43"/>
    <property type="match status" value="1"/>
</dbReference>
<dbReference type="Proteomes" id="UP000824110">
    <property type="component" value="Unassembled WGS sequence"/>
</dbReference>
<keyword evidence="2" id="KW-0624">Polysaccharide degradation</keyword>
<dbReference type="CDD" id="cd18620">
    <property type="entry name" value="GH43_XylA-like"/>
    <property type="match status" value="1"/>
</dbReference>
<name>A0A9D1SIJ0_9FIRM</name>
<dbReference type="InterPro" id="IPR006710">
    <property type="entry name" value="Glyco_hydro_43"/>
</dbReference>
<sequence length="478" mass="53679">MRSKIMQVYNPYLPSWEYVPDGEPHVFGDRVYLYGSHDKFNGKTFCMNDYVCWSAPVTNLKDWRYEGVIWKHSDDPEKINGPFKEMYAPDVVQGKDGRYYLYYFMGNHGTIGVAVCDTPAGHYSYLGRVKYPDGTVLGRKGEKDIWQFDPGVFRDDDGKIYIYTGFAPRFPNIFTRFRPVNKNGAMGAELEDDMLTVKLPLARIAKSSHCSKGTGYEGHEFFEASSMRKFGGKYYFIYSSVNGHELCYAMGDSPLGEFKYIGTLVSIGDIGLSQKPLNYLGNTHGSVEYINGKYYVFYHRQTNRHCYSRQACAEEIKMNADGTFSQAEVTSCGLNGGPLKAEGEYGAYIACNLFSKKGVRFYTFKAPAGCHPYFTQSGEDREDNPDQYIANFCNGATAGFKYFDFAGNKKIAVTVCGNASGTLVVKDGLDGNVVAKIAIKPCTARKEYSAEMNIADGIRPLYFTFKGSGKFNFYAIKF</sequence>
<dbReference type="GO" id="GO:0045493">
    <property type="term" value="P:xylan catabolic process"/>
    <property type="evidence" value="ECO:0007669"/>
    <property type="project" value="UniProtKB-KW"/>
</dbReference>
<dbReference type="CDD" id="cd04084">
    <property type="entry name" value="CBM6_xylanase-like"/>
    <property type="match status" value="1"/>
</dbReference>
<evidence type="ECO:0000256" key="2">
    <source>
        <dbReference type="ARBA" id="ARBA00022651"/>
    </source>
</evidence>
<dbReference type="InterPro" id="IPR023296">
    <property type="entry name" value="Glyco_hydro_beta-prop_sf"/>
</dbReference>
<reference evidence="8" key="2">
    <citation type="journal article" date="2021" name="PeerJ">
        <title>Extensive microbial diversity within the chicken gut microbiome revealed by metagenomics and culture.</title>
        <authorList>
            <person name="Gilroy R."/>
            <person name="Ravi A."/>
            <person name="Getino M."/>
            <person name="Pursley I."/>
            <person name="Horton D.L."/>
            <person name="Alikhan N.F."/>
            <person name="Baker D."/>
            <person name="Gharbi K."/>
            <person name="Hall N."/>
            <person name="Watson M."/>
            <person name="Adriaenssens E.M."/>
            <person name="Foster-Nyarko E."/>
            <person name="Jarju S."/>
            <person name="Secka A."/>
            <person name="Antonio M."/>
            <person name="Oren A."/>
            <person name="Chaudhuri R.R."/>
            <person name="La Ragione R."/>
            <person name="Hildebrand F."/>
            <person name="Pallen M.J."/>
        </authorList>
    </citation>
    <scope>NUCLEOTIDE SEQUENCE</scope>
    <source>
        <strain evidence="8">CHK195-12923</strain>
    </source>
</reference>
<evidence type="ECO:0000256" key="3">
    <source>
        <dbReference type="ARBA" id="ARBA00022801"/>
    </source>
</evidence>
<evidence type="ECO:0000313" key="9">
    <source>
        <dbReference type="Proteomes" id="UP000824110"/>
    </source>
</evidence>
<organism evidence="8 9">
    <name type="scientific">Candidatus Coproplasma excrementigallinarum</name>
    <dbReference type="NCBI Taxonomy" id="2840747"/>
    <lineage>
        <taxon>Bacteria</taxon>
        <taxon>Bacillati</taxon>
        <taxon>Bacillota</taxon>
        <taxon>Clostridia</taxon>
        <taxon>Eubacteriales</taxon>
        <taxon>Candidatus Coproplasma</taxon>
    </lineage>
</organism>
<evidence type="ECO:0000256" key="5">
    <source>
        <dbReference type="ARBA" id="ARBA00023295"/>
    </source>
</evidence>